<sequence>MNKNSVFDCSILPLDTLQDQFGNMVAVQGNQNINFPIERVYYMYGMPEGVSRGGHAHTDLYQLIVATGGSFDVLLDDGKNKKVVRLNQPNQGLFVVPGIWRDLYDFSAGAVCLVFASLTYKNNVSIRHYDEFKKFKGLENYKL</sequence>
<dbReference type="Proteomes" id="UP001262889">
    <property type="component" value="Unassembled WGS sequence"/>
</dbReference>
<gene>
    <name evidence="2" type="ORF">RM553_15505</name>
</gene>
<evidence type="ECO:0000313" key="3">
    <source>
        <dbReference type="Proteomes" id="UP001262889"/>
    </source>
</evidence>
<dbReference type="CDD" id="cd20292">
    <property type="entry name" value="cupin_QdtA-like"/>
    <property type="match status" value="1"/>
</dbReference>
<evidence type="ECO:0000259" key="1">
    <source>
        <dbReference type="Pfam" id="PF05523"/>
    </source>
</evidence>
<dbReference type="Gene3D" id="2.60.120.10">
    <property type="entry name" value="Jelly Rolls"/>
    <property type="match status" value="1"/>
</dbReference>
<name>A0ABU3CD26_9FLAO</name>
<feature type="domain" description="Sugar 3,4-ketoisomerase QdtA cupin" evidence="1">
    <location>
        <begin position="8"/>
        <end position="136"/>
    </location>
</feature>
<dbReference type="RefSeq" id="WP_311535861.1">
    <property type="nucleotide sequence ID" value="NZ_JAVRHQ010000023.1"/>
</dbReference>
<protein>
    <submittedName>
        <fullName evidence="2">FdtA/QdtA family cupin domain-containing protein</fullName>
    </submittedName>
</protein>
<dbReference type="InterPro" id="IPR008894">
    <property type="entry name" value="QdtA_cupin_dom"/>
</dbReference>
<dbReference type="EMBL" id="JAVRHQ010000023">
    <property type="protein sequence ID" value="MDT0644243.1"/>
    <property type="molecule type" value="Genomic_DNA"/>
</dbReference>
<reference evidence="2 3" key="1">
    <citation type="submission" date="2023-09" db="EMBL/GenBank/DDBJ databases">
        <authorList>
            <person name="Rey-Velasco X."/>
        </authorList>
    </citation>
    <scope>NUCLEOTIDE SEQUENCE [LARGE SCALE GENOMIC DNA]</scope>
    <source>
        <strain evidence="2 3">F363</strain>
    </source>
</reference>
<keyword evidence="3" id="KW-1185">Reference proteome</keyword>
<evidence type="ECO:0000313" key="2">
    <source>
        <dbReference type="EMBL" id="MDT0644243.1"/>
    </source>
</evidence>
<proteinExistence type="predicted"/>
<dbReference type="SUPFAM" id="SSF51182">
    <property type="entry name" value="RmlC-like cupins"/>
    <property type="match status" value="1"/>
</dbReference>
<dbReference type="InterPro" id="IPR011051">
    <property type="entry name" value="RmlC_Cupin_sf"/>
</dbReference>
<dbReference type="InterPro" id="IPR014710">
    <property type="entry name" value="RmlC-like_jellyroll"/>
</dbReference>
<comment type="caution">
    <text evidence="2">The sequence shown here is derived from an EMBL/GenBank/DDBJ whole genome shotgun (WGS) entry which is preliminary data.</text>
</comment>
<dbReference type="Pfam" id="PF05523">
    <property type="entry name" value="FdtA"/>
    <property type="match status" value="1"/>
</dbReference>
<organism evidence="2 3">
    <name type="scientific">Autumnicola tepida</name>
    <dbReference type="NCBI Taxonomy" id="3075595"/>
    <lineage>
        <taxon>Bacteria</taxon>
        <taxon>Pseudomonadati</taxon>
        <taxon>Bacteroidota</taxon>
        <taxon>Flavobacteriia</taxon>
        <taxon>Flavobacteriales</taxon>
        <taxon>Flavobacteriaceae</taxon>
        <taxon>Autumnicola</taxon>
    </lineage>
</organism>
<accession>A0ABU3CD26</accession>